<keyword evidence="2" id="KW-1185">Reference proteome</keyword>
<dbReference type="EMBL" id="CP080095">
    <property type="protein sequence ID" value="QYD70524.1"/>
    <property type="molecule type" value="Genomic_DNA"/>
</dbReference>
<evidence type="ECO:0008006" key="3">
    <source>
        <dbReference type="Google" id="ProtNLM"/>
    </source>
</evidence>
<gene>
    <name evidence="1" type="ORF">KZJ38_09685</name>
</gene>
<evidence type="ECO:0000313" key="2">
    <source>
        <dbReference type="Proteomes" id="UP000826462"/>
    </source>
</evidence>
<organism evidence="1 2">
    <name type="scientific">Paraburkholderia edwinii</name>
    <dbReference type="NCBI Taxonomy" id="2861782"/>
    <lineage>
        <taxon>Bacteria</taxon>
        <taxon>Pseudomonadati</taxon>
        <taxon>Pseudomonadota</taxon>
        <taxon>Betaproteobacteria</taxon>
        <taxon>Burkholderiales</taxon>
        <taxon>Burkholderiaceae</taxon>
        <taxon>Paraburkholderia</taxon>
    </lineage>
</organism>
<reference evidence="1 2" key="1">
    <citation type="submission" date="2021-07" db="EMBL/GenBank/DDBJ databases">
        <title>Paraburkholderia edwinii protects Aspergillus sp. from phenazines by acting as a toxin sponge.</title>
        <authorList>
            <person name="Dahlstrom K.M."/>
            <person name="Newman D.K."/>
        </authorList>
    </citation>
    <scope>NUCLEOTIDE SEQUENCE [LARGE SCALE GENOMIC DNA]</scope>
    <source>
        <strain evidence="1 2">Pe01</strain>
    </source>
</reference>
<accession>A0ABX8UU54</accession>
<evidence type="ECO:0000313" key="1">
    <source>
        <dbReference type="EMBL" id="QYD70524.1"/>
    </source>
</evidence>
<protein>
    <recommendedName>
        <fullName evidence="3">Sel1 repeat-containing protein</fullName>
    </recommendedName>
</protein>
<proteinExistence type="predicted"/>
<name>A0ABX8UU54_9BURK</name>
<dbReference type="RefSeq" id="WP_219799836.1">
    <property type="nucleotide sequence ID" value="NZ_CP080095.1"/>
</dbReference>
<sequence length="65" mass="6963">MGKYFLRDTEVAEPDAANAWFSYAGEHGIDVPKAISIWQDASSEAGVDSRRAVGHAGIRIEPGMG</sequence>
<dbReference type="Proteomes" id="UP000826462">
    <property type="component" value="Chromosome 1"/>
</dbReference>